<evidence type="ECO:0008006" key="3">
    <source>
        <dbReference type="Google" id="ProtNLM"/>
    </source>
</evidence>
<accession>A0ABX1ABI9</accession>
<reference evidence="1 2" key="1">
    <citation type="submission" date="2020-03" db="EMBL/GenBank/DDBJ databases">
        <title>WGS of actinomycetes isolated from Thailand.</title>
        <authorList>
            <person name="Thawai C."/>
        </authorList>
    </citation>
    <scope>NUCLEOTIDE SEQUENCE [LARGE SCALE GENOMIC DNA]</scope>
    <source>
        <strain evidence="1 2">SBST2-5</strain>
    </source>
</reference>
<protein>
    <recommendedName>
        <fullName evidence="3">Amidase</fullName>
    </recommendedName>
</protein>
<gene>
    <name evidence="1" type="ORF">HCJ93_28330</name>
</gene>
<dbReference type="RefSeq" id="WP_167998691.1">
    <property type="nucleotide sequence ID" value="NZ_JAATEM010000050.1"/>
</dbReference>
<dbReference type="EMBL" id="JAATEM010000050">
    <property type="protein sequence ID" value="NJP53869.1"/>
    <property type="molecule type" value="Genomic_DNA"/>
</dbReference>
<keyword evidence="2" id="KW-1185">Reference proteome</keyword>
<organism evidence="1 2">
    <name type="scientific">Streptomyces composti</name>
    <dbReference type="NCBI Taxonomy" id="2720025"/>
    <lineage>
        <taxon>Bacteria</taxon>
        <taxon>Bacillati</taxon>
        <taxon>Actinomycetota</taxon>
        <taxon>Actinomycetes</taxon>
        <taxon>Kitasatosporales</taxon>
        <taxon>Streptomycetaceae</taxon>
        <taxon>Streptomyces</taxon>
    </lineage>
</organism>
<dbReference type="Proteomes" id="UP000730591">
    <property type="component" value="Unassembled WGS sequence"/>
</dbReference>
<evidence type="ECO:0000313" key="2">
    <source>
        <dbReference type="Proteomes" id="UP000730591"/>
    </source>
</evidence>
<name>A0ABX1ABI9_9ACTN</name>
<proteinExistence type="predicted"/>
<sequence length="68" mass="7403">MTSELTPQEAARWALRAGLLLDDGRHEAVAMTANHIHCVIGTLRELDFGETPPAFAYRAGRRNADAAV</sequence>
<evidence type="ECO:0000313" key="1">
    <source>
        <dbReference type="EMBL" id="NJP53869.1"/>
    </source>
</evidence>
<comment type="caution">
    <text evidence="1">The sequence shown here is derived from an EMBL/GenBank/DDBJ whole genome shotgun (WGS) entry which is preliminary data.</text>
</comment>